<dbReference type="PROSITE" id="PS50928">
    <property type="entry name" value="ABC_TM1"/>
    <property type="match status" value="1"/>
</dbReference>
<feature type="transmembrane region" description="Helical" evidence="7">
    <location>
        <begin position="112"/>
        <end position="134"/>
    </location>
</feature>
<protein>
    <submittedName>
        <fullName evidence="9">ABC transporter permease</fullName>
    </submittedName>
</protein>
<dbReference type="Gene3D" id="1.10.3720.10">
    <property type="entry name" value="MetI-like"/>
    <property type="match status" value="1"/>
</dbReference>
<keyword evidence="10" id="KW-1185">Reference proteome</keyword>
<feature type="transmembrane region" description="Helical" evidence="7">
    <location>
        <begin position="263"/>
        <end position="280"/>
    </location>
</feature>
<dbReference type="PANTHER" id="PTHR43744:SF9">
    <property type="entry name" value="POLYGALACTURONAN_RHAMNOGALACTURONAN TRANSPORT SYSTEM PERMEASE PROTEIN YTCP"/>
    <property type="match status" value="1"/>
</dbReference>
<keyword evidence="3" id="KW-1003">Cell membrane</keyword>
<dbReference type="Proteomes" id="UP000287101">
    <property type="component" value="Unassembled WGS sequence"/>
</dbReference>
<sequence>MVQSKTLSSRIITGVIYALLIIAAFLSLAPIIHTIAISFSSSGAASKGDVTFLPVNFTTNSYNKIINDKSFWTAFMVSIKRVILGGGLNLLLVIMMAFPLSRTTKQFKYRNVYMWILMFTMLFSGGIIPTYFIVSKLKLINTLWALILPGAVSAYNVILMMNFFRGIPDSLEEAAIIDGANPLTVLIKIFLPISLPSIATITLFTIVGHWNNFFDGLIYINDQAKIPLQTYLQQLIISRTGTEQLTAEEMVAMSSVSSLTLDAAKILVSMIPILLIYPLMQRFLISGLVLGSVKE</sequence>
<evidence type="ECO:0000256" key="3">
    <source>
        <dbReference type="ARBA" id="ARBA00022475"/>
    </source>
</evidence>
<evidence type="ECO:0000259" key="8">
    <source>
        <dbReference type="PROSITE" id="PS50928"/>
    </source>
</evidence>
<dbReference type="OrthoDB" id="9810086at2"/>
<dbReference type="InterPro" id="IPR000515">
    <property type="entry name" value="MetI-like"/>
</dbReference>
<dbReference type="PANTHER" id="PTHR43744">
    <property type="entry name" value="ABC TRANSPORTER PERMEASE PROTEIN MG189-RELATED-RELATED"/>
    <property type="match status" value="1"/>
</dbReference>
<evidence type="ECO:0000256" key="6">
    <source>
        <dbReference type="ARBA" id="ARBA00023136"/>
    </source>
</evidence>
<dbReference type="GO" id="GO:0005886">
    <property type="term" value="C:plasma membrane"/>
    <property type="evidence" value="ECO:0007669"/>
    <property type="project" value="UniProtKB-SubCell"/>
</dbReference>
<dbReference type="CDD" id="cd06261">
    <property type="entry name" value="TM_PBP2"/>
    <property type="match status" value="1"/>
</dbReference>
<dbReference type="SUPFAM" id="SSF161098">
    <property type="entry name" value="MetI-like"/>
    <property type="match status" value="1"/>
</dbReference>
<comment type="subcellular location">
    <subcellularLocation>
        <location evidence="1">Cell membrane</location>
        <topology evidence="1">Multi-pass membrane protein</topology>
    </subcellularLocation>
</comment>
<keyword evidence="2" id="KW-0813">Transport</keyword>
<keyword evidence="4 7" id="KW-0812">Transmembrane</keyword>
<comment type="caution">
    <text evidence="9">The sequence shown here is derived from an EMBL/GenBank/DDBJ whole genome shotgun (WGS) entry which is preliminary data.</text>
</comment>
<feature type="transmembrane region" description="Helical" evidence="7">
    <location>
        <begin position="185"/>
        <end position="207"/>
    </location>
</feature>
<organism evidence="9 10">
    <name type="scientific">Vagococcus fessus</name>
    <dbReference type="NCBI Taxonomy" id="120370"/>
    <lineage>
        <taxon>Bacteria</taxon>
        <taxon>Bacillati</taxon>
        <taxon>Bacillota</taxon>
        <taxon>Bacilli</taxon>
        <taxon>Lactobacillales</taxon>
        <taxon>Enterococcaceae</taxon>
        <taxon>Vagococcus</taxon>
    </lineage>
</organism>
<evidence type="ECO:0000256" key="4">
    <source>
        <dbReference type="ARBA" id="ARBA00022692"/>
    </source>
</evidence>
<name>A0A430A5A9_9ENTE</name>
<dbReference type="EMBL" id="NGJY01000004">
    <property type="protein sequence ID" value="RSU01987.1"/>
    <property type="molecule type" value="Genomic_DNA"/>
</dbReference>
<evidence type="ECO:0000256" key="5">
    <source>
        <dbReference type="ARBA" id="ARBA00022989"/>
    </source>
</evidence>
<evidence type="ECO:0000256" key="2">
    <source>
        <dbReference type="ARBA" id="ARBA00022448"/>
    </source>
</evidence>
<gene>
    <name evidence="9" type="ORF">CBF31_09495</name>
</gene>
<evidence type="ECO:0000256" key="7">
    <source>
        <dbReference type="SAM" id="Phobius"/>
    </source>
</evidence>
<dbReference type="GO" id="GO:0055085">
    <property type="term" value="P:transmembrane transport"/>
    <property type="evidence" value="ECO:0007669"/>
    <property type="project" value="InterPro"/>
</dbReference>
<reference evidence="9 10" key="1">
    <citation type="submission" date="2017-05" db="EMBL/GenBank/DDBJ databases">
        <title>Vagococcus spp. assemblies.</title>
        <authorList>
            <person name="Gulvik C.A."/>
        </authorList>
    </citation>
    <scope>NUCLEOTIDE SEQUENCE [LARGE SCALE GENOMIC DNA]</scope>
    <source>
        <strain evidence="9 10">CCUG 41755</strain>
    </source>
</reference>
<keyword evidence="6 7" id="KW-0472">Membrane</keyword>
<dbReference type="RefSeq" id="WP_126832423.1">
    <property type="nucleotide sequence ID" value="NZ_CBCRYB010000005.1"/>
</dbReference>
<feature type="transmembrane region" description="Helical" evidence="7">
    <location>
        <begin position="140"/>
        <end position="164"/>
    </location>
</feature>
<proteinExistence type="predicted"/>
<evidence type="ECO:0000313" key="9">
    <source>
        <dbReference type="EMBL" id="RSU01987.1"/>
    </source>
</evidence>
<feature type="transmembrane region" description="Helical" evidence="7">
    <location>
        <begin position="82"/>
        <end position="100"/>
    </location>
</feature>
<evidence type="ECO:0000313" key="10">
    <source>
        <dbReference type="Proteomes" id="UP000287101"/>
    </source>
</evidence>
<evidence type="ECO:0000256" key="1">
    <source>
        <dbReference type="ARBA" id="ARBA00004651"/>
    </source>
</evidence>
<feature type="transmembrane region" description="Helical" evidence="7">
    <location>
        <begin position="12"/>
        <end position="32"/>
    </location>
</feature>
<dbReference type="InterPro" id="IPR035906">
    <property type="entry name" value="MetI-like_sf"/>
</dbReference>
<dbReference type="AlphaFoldDB" id="A0A430A5A9"/>
<feature type="domain" description="ABC transmembrane type-1" evidence="8">
    <location>
        <begin position="75"/>
        <end position="280"/>
    </location>
</feature>
<accession>A0A430A5A9</accession>
<keyword evidence="5 7" id="KW-1133">Transmembrane helix</keyword>